<organism evidence="1 2">
    <name type="scientific">Canavalia gladiata</name>
    <name type="common">Sword bean</name>
    <name type="synonym">Dolichos gladiatus</name>
    <dbReference type="NCBI Taxonomy" id="3824"/>
    <lineage>
        <taxon>Eukaryota</taxon>
        <taxon>Viridiplantae</taxon>
        <taxon>Streptophyta</taxon>
        <taxon>Embryophyta</taxon>
        <taxon>Tracheophyta</taxon>
        <taxon>Spermatophyta</taxon>
        <taxon>Magnoliopsida</taxon>
        <taxon>eudicotyledons</taxon>
        <taxon>Gunneridae</taxon>
        <taxon>Pentapetalae</taxon>
        <taxon>rosids</taxon>
        <taxon>fabids</taxon>
        <taxon>Fabales</taxon>
        <taxon>Fabaceae</taxon>
        <taxon>Papilionoideae</taxon>
        <taxon>50 kb inversion clade</taxon>
        <taxon>NPAAA clade</taxon>
        <taxon>indigoferoid/millettioid clade</taxon>
        <taxon>Phaseoleae</taxon>
        <taxon>Canavalia</taxon>
    </lineage>
</organism>
<dbReference type="Proteomes" id="UP001367508">
    <property type="component" value="Unassembled WGS sequence"/>
</dbReference>
<keyword evidence="2" id="KW-1185">Reference proteome</keyword>
<dbReference type="EMBL" id="JAYMYQ010000008">
    <property type="protein sequence ID" value="KAK7315692.1"/>
    <property type="molecule type" value="Genomic_DNA"/>
</dbReference>
<name>A0AAN9PZ38_CANGL</name>
<dbReference type="AlphaFoldDB" id="A0AAN9PZ38"/>
<accession>A0AAN9PZ38</accession>
<proteinExistence type="predicted"/>
<evidence type="ECO:0000313" key="1">
    <source>
        <dbReference type="EMBL" id="KAK7315692.1"/>
    </source>
</evidence>
<sequence length="207" mass="23284">MASSSITRCWIPPGRSTKISSIAISRRVILGSQINVLLDVEVKTASVTEASPERDSPMLFFNPSWPRPPRSGFRGCVVHSVNYKVTRPGDAPVETWLPAQSQTTLHSLKPQATTMTKAKCLHGIHLRASHSNSWFVSLIFQRFDLLIRRLHEVVAIVISSWTNPFRLRDSASSGDANALFPPPREFPDLRESNEGFCQNFLQRLFQK</sequence>
<reference evidence="1 2" key="1">
    <citation type="submission" date="2024-01" db="EMBL/GenBank/DDBJ databases">
        <title>The genomes of 5 underutilized Papilionoideae crops provide insights into root nodulation and disease resistanc.</title>
        <authorList>
            <person name="Jiang F."/>
        </authorList>
    </citation>
    <scope>NUCLEOTIDE SEQUENCE [LARGE SCALE GENOMIC DNA]</scope>
    <source>
        <strain evidence="1">LVBAO_FW01</strain>
        <tissue evidence="1">Leaves</tissue>
    </source>
</reference>
<protein>
    <submittedName>
        <fullName evidence="1">Uncharacterized protein</fullName>
    </submittedName>
</protein>
<comment type="caution">
    <text evidence="1">The sequence shown here is derived from an EMBL/GenBank/DDBJ whole genome shotgun (WGS) entry which is preliminary data.</text>
</comment>
<gene>
    <name evidence="1" type="ORF">VNO77_34259</name>
</gene>
<evidence type="ECO:0000313" key="2">
    <source>
        <dbReference type="Proteomes" id="UP001367508"/>
    </source>
</evidence>